<gene>
    <name evidence="4" type="ORF">SAMN05428998_108179</name>
</gene>
<organism evidence="4 5">
    <name type="scientific">Tistlia consotensis USBA 355</name>
    <dbReference type="NCBI Taxonomy" id="560819"/>
    <lineage>
        <taxon>Bacteria</taxon>
        <taxon>Pseudomonadati</taxon>
        <taxon>Pseudomonadota</taxon>
        <taxon>Alphaproteobacteria</taxon>
        <taxon>Rhodospirillales</taxon>
        <taxon>Rhodovibrionaceae</taxon>
        <taxon>Tistlia</taxon>
    </lineage>
</organism>
<dbReference type="InterPro" id="IPR036148">
    <property type="entry name" value="MmgE/PrpD_sf"/>
</dbReference>
<comment type="similarity">
    <text evidence="1">Belongs to the PrpD family.</text>
</comment>
<dbReference type="InterPro" id="IPR042188">
    <property type="entry name" value="MmgE/PrpD_sf_2"/>
</dbReference>
<dbReference type="Gene3D" id="1.10.4100.10">
    <property type="entry name" value="2-methylcitrate dehydratase PrpD"/>
    <property type="match status" value="1"/>
</dbReference>
<dbReference type="Pfam" id="PF19305">
    <property type="entry name" value="MmgE_PrpD_C"/>
    <property type="match status" value="1"/>
</dbReference>
<evidence type="ECO:0000259" key="2">
    <source>
        <dbReference type="Pfam" id="PF03972"/>
    </source>
</evidence>
<name>A0A1Y6BT37_9PROT</name>
<evidence type="ECO:0000256" key="1">
    <source>
        <dbReference type="ARBA" id="ARBA00006174"/>
    </source>
</evidence>
<protein>
    <submittedName>
        <fullName evidence="4">2-methylcitrate dehydratase PrpD</fullName>
    </submittedName>
</protein>
<accession>A0A1Y6BT37</accession>
<dbReference type="GO" id="GO:0016829">
    <property type="term" value="F:lyase activity"/>
    <property type="evidence" value="ECO:0007669"/>
    <property type="project" value="InterPro"/>
</dbReference>
<dbReference type="Proteomes" id="UP000192917">
    <property type="component" value="Unassembled WGS sequence"/>
</dbReference>
<dbReference type="InterPro" id="IPR045336">
    <property type="entry name" value="MmgE_PrpD_N"/>
</dbReference>
<dbReference type="InterPro" id="IPR045337">
    <property type="entry name" value="MmgE_PrpD_C"/>
</dbReference>
<dbReference type="EMBL" id="FWZX01000008">
    <property type="protein sequence ID" value="SMF25552.1"/>
    <property type="molecule type" value="Genomic_DNA"/>
</dbReference>
<keyword evidence="5" id="KW-1185">Reference proteome</keyword>
<dbReference type="SUPFAM" id="SSF103378">
    <property type="entry name" value="2-methylcitrate dehydratase PrpD"/>
    <property type="match status" value="1"/>
</dbReference>
<proteinExistence type="inferred from homology"/>
<dbReference type="AlphaFoldDB" id="A0A1Y6BT37"/>
<feature type="domain" description="MmgE/PrpD C-terminal" evidence="3">
    <location>
        <begin position="261"/>
        <end position="429"/>
    </location>
</feature>
<evidence type="ECO:0000259" key="3">
    <source>
        <dbReference type="Pfam" id="PF19305"/>
    </source>
</evidence>
<reference evidence="4 5" key="1">
    <citation type="submission" date="2017-04" db="EMBL/GenBank/DDBJ databases">
        <authorList>
            <person name="Afonso C.L."/>
            <person name="Miller P.J."/>
            <person name="Scott M.A."/>
            <person name="Spackman E."/>
            <person name="Goraichik I."/>
            <person name="Dimitrov K.M."/>
            <person name="Suarez D.L."/>
            <person name="Swayne D.E."/>
        </authorList>
    </citation>
    <scope>NUCLEOTIDE SEQUENCE [LARGE SCALE GENOMIC DNA]</scope>
    <source>
        <strain evidence="4 5">USBA 355</strain>
    </source>
</reference>
<evidence type="ECO:0000313" key="5">
    <source>
        <dbReference type="Proteomes" id="UP000192917"/>
    </source>
</evidence>
<dbReference type="InterPro" id="IPR042183">
    <property type="entry name" value="MmgE/PrpD_sf_1"/>
</dbReference>
<evidence type="ECO:0000313" key="4">
    <source>
        <dbReference type="EMBL" id="SMF25552.1"/>
    </source>
</evidence>
<dbReference type="Gene3D" id="3.30.1330.120">
    <property type="entry name" value="2-methylcitrate dehydratase PrpD"/>
    <property type="match status" value="1"/>
</dbReference>
<feature type="domain" description="MmgE/PrpD N-terminal" evidence="2">
    <location>
        <begin position="6"/>
        <end position="234"/>
    </location>
</feature>
<dbReference type="PANTHER" id="PTHR16943">
    <property type="entry name" value="2-METHYLCITRATE DEHYDRATASE-RELATED"/>
    <property type="match status" value="1"/>
</dbReference>
<dbReference type="RefSeq" id="WP_085123059.1">
    <property type="nucleotide sequence ID" value="NZ_FWZX01000008.1"/>
</dbReference>
<dbReference type="PANTHER" id="PTHR16943:SF8">
    <property type="entry name" value="2-METHYLCITRATE DEHYDRATASE"/>
    <property type="match status" value="1"/>
</dbReference>
<sequence>MGTGAAGFVRRLAFEDLPDAIVERGKLLLLDTIGVAVAGAGTEPAAIARRAAALLFPAGPRDAGGQARALFRGGALSPAGAAFAGATAIDSVDAHDGHQPSKGHAGVALLPGLLALAETGPACDGREFLTCYLLGYELAHRAAVALHTTVGDYHTSGAWNALAVAALGARRFGLPEAGIREALGIAEYWGPRSQMMRVIDQPSMLKDGSGWGALVGVTAAVMAREGFTGAPAVTVEAEAVAPLWQDLGSRWLIPDVYVKAYPVCFWAQGPVTAVMELRREHGLRGDEIAAIRVETFHAATRLAERRPATSDHAQYSLPFPAAAAAVHGRLGLEQIDGPGLADPAVLKLAAGMELVERFEFEAAFPQRRLCEVELTLTDGRKLRSGPTEPKGHQGAPLGQAEIEAKFEILAGALPEPRREAIREAVLALEEQGDLAPFLDLLLEPA</sequence>
<dbReference type="Pfam" id="PF03972">
    <property type="entry name" value="MmgE_PrpD_N"/>
    <property type="match status" value="1"/>
</dbReference>
<dbReference type="InterPro" id="IPR005656">
    <property type="entry name" value="MmgE_PrpD"/>
</dbReference>
<dbReference type="STRING" id="560819.SAMN05428998_108179"/>